<dbReference type="SMART" id="SM01065">
    <property type="entry name" value="CBM_2"/>
    <property type="match status" value="2"/>
</dbReference>
<evidence type="ECO:0000259" key="12">
    <source>
        <dbReference type="PROSITE" id="PS51166"/>
    </source>
</evidence>
<evidence type="ECO:0000256" key="11">
    <source>
        <dbReference type="SAM" id="SignalP"/>
    </source>
</evidence>
<evidence type="ECO:0000256" key="7">
    <source>
        <dbReference type="ARBA" id="ARBA00022679"/>
    </source>
</evidence>
<organism evidence="13">
    <name type="scientific">Guillardia theta</name>
    <name type="common">Cryptophyte</name>
    <name type="synonym">Cryptomonas phi</name>
    <dbReference type="NCBI Taxonomy" id="55529"/>
    <lineage>
        <taxon>Eukaryota</taxon>
        <taxon>Cryptophyceae</taxon>
        <taxon>Pyrenomonadales</taxon>
        <taxon>Geminigeraceae</taxon>
        <taxon>Guillardia</taxon>
    </lineage>
</organism>
<dbReference type="GO" id="GO:0005975">
    <property type="term" value="P:carbohydrate metabolic process"/>
    <property type="evidence" value="ECO:0007669"/>
    <property type="project" value="InterPro"/>
</dbReference>
<dbReference type="GO" id="GO:0005737">
    <property type="term" value="C:cytoplasm"/>
    <property type="evidence" value="ECO:0007669"/>
    <property type="project" value="UniProtKB-SubCell"/>
</dbReference>
<evidence type="ECO:0000256" key="5">
    <source>
        <dbReference type="ARBA" id="ARBA00022490"/>
    </source>
</evidence>
<dbReference type="Gene3D" id="2.60.40.10">
    <property type="entry name" value="Immunoglobulins"/>
    <property type="match status" value="2"/>
</dbReference>
<feature type="chain" id="PRO_5031293198" description="4-alpha-glucanotransferase" evidence="11">
    <location>
        <begin position="39"/>
        <end position="1080"/>
    </location>
</feature>
<feature type="domain" description="CBM20" evidence="12">
    <location>
        <begin position="254"/>
        <end position="365"/>
    </location>
</feature>
<evidence type="ECO:0000313" key="13">
    <source>
        <dbReference type="EMBL" id="CAE2327415.1"/>
    </source>
</evidence>
<dbReference type="GO" id="GO:2001070">
    <property type="term" value="F:starch binding"/>
    <property type="evidence" value="ECO:0007669"/>
    <property type="project" value="InterPro"/>
</dbReference>
<accession>A0A7S4P8Z8</accession>
<sequence length="1080" mass="123278">MISALQGRQQAMPGRRLRSVLLLLGAQMFAFLASSAMAGSEFAKLPAPHASIQPLEQMRLRGGASILPTSLSSVGKAAVKVVSQDQTSVKVVLRFRTNYKTRFGENVIIVGSLAELGGVETPTVTDVQKAAESGKGARMQYIKNDDWGLDMALELSPDADPPPVVQYRYCIVDDNKQHPPICEGGSKNGRILNLAGPADTYPAVMEIRDIWKSQSSLSSIFLSSAFSDVIFNDKLRSEQVVRAFKRTSSTGSANKDENLISVRLTIENPRVEPGHVMAVIGSCTALGNWEDGKVTPMSGLNYPLWEVEVDVPMHQMPLYYRYVIMEEKTKKVLAVEQGESAHKVEASPQDLEESLAVMKITDAGGKTCNRCMVVVNDDPDPAVSKNPLFKSQWRGAGVAVPVFGLRSDKGMGVGEFADIKGLVDWCRKAGLKMIQLLPVTDTISHSPSDERDSYPYSSISVHALHPMYLRLNDIEGLSAALKADIEKEAKRLNEDNYYKEAQWDKDLKTELDRPIDYPEVMRVKTGFLRRAFKEIGAKVMESEEYKEFFDRAEFWLRPYGLFCWLRDFFGSANPDEWGKLGTGINKEKLMSMTDEDSEFYKGISFYWFVQFLCHEQLLDASKYAATNGVVLKGDLPIGIDHDSVDAWYHPHLFHMNKKTGAPPDDYSEMGQNWGFPTYNWEAMQRDGFSWWRSRLNWMSQYFHAYRIDHILGFFRIWEMPSSATGGLLGRFRPSLPIHRDELRNAGMEHQIDRLCNPHVKKHLMERFFGHDWMRVKNRFFDDDGYETFKFKQGLCSEVEIEKIVEREGSCVGYKSKEEMIYNLKLLINNVVLLRDDDRPHEAFYPRIEMWKTTSFQELPGDMQNKLRNLYQSYFYGRQDQYWADAAMLKLPPLLDASRMMVCGEDLGMIPACVKGVLEQLVIMGLKIQRMPAPGESQGKFGNPDKYPYLSVCTPSCHDMSTVAGWWEEMPAHLRKEFWNVLLQRPGDPPHKFSTEIISMIVEQHMWSPSIWAVFPIQDFLAMDHHFASPNPRADQINWPPNPQHYWRWRSRISLQQLMQREDFSLRIRQLVEKSGRLGGY</sequence>
<dbReference type="InterPro" id="IPR002044">
    <property type="entry name" value="CBM20"/>
</dbReference>
<dbReference type="GO" id="GO:0004134">
    <property type="term" value="F:4-alpha-glucanotransferase activity"/>
    <property type="evidence" value="ECO:0007669"/>
    <property type="project" value="UniProtKB-EC"/>
</dbReference>
<feature type="signal peptide" evidence="11">
    <location>
        <begin position="1"/>
        <end position="38"/>
    </location>
</feature>
<dbReference type="AlphaFoldDB" id="A0A7S4P8Z8"/>
<evidence type="ECO:0000256" key="3">
    <source>
        <dbReference type="ARBA" id="ARBA00005684"/>
    </source>
</evidence>
<evidence type="ECO:0000256" key="6">
    <source>
        <dbReference type="ARBA" id="ARBA00022676"/>
    </source>
</evidence>
<dbReference type="EC" id="2.4.1.25" evidence="4"/>
<keyword evidence="7" id="KW-0808">Transferase</keyword>
<keyword evidence="5" id="KW-0963">Cytoplasm</keyword>
<dbReference type="EMBL" id="HBKN01039683">
    <property type="protein sequence ID" value="CAE2327415.1"/>
    <property type="molecule type" value="Transcribed_RNA"/>
</dbReference>
<name>A0A7S4P8Z8_GUITH</name>
<evidence type="ECO:0000256" key="10">
    <source>
        <dbReference type="ARBA" id="ARBA00031501"/>
    </source>
</evidence>
<dbReference type="SUPFAM" id="SSF49452">
    <property type="entry name" value="Starch-binding domain-like"/>
    <property type="match status" value="2"/>
</dbReference>
<feature type="domain" description="CBM20" evidence="12">
    <location>
        <begin position="85"/>
        <end position="213"/>
    </location>
</feature>
<dbReference type="InterPro" id="IPR017853">
    <property type="entry name" value="GH"/>
</dbReference>
<comment type="similarity">
    <text evidence="3">Belongs to the disproportionating enzyme family.</text>
</comment>
<gene>
    <name evidence="13" type="ORF">GTHE00462_LOCUS31050</name>
</gene>
<evidence type="ECO:0000256" key="2">
    <source>
        <dbReference type="ARBA" id="ARBA00004496"/>
    </source>
</evidence>
<dbReference type="InterPro" id="IPR013784">
    <property type="entry name" value="Carb-bd-like_fold"/>
</dbReference>
<reference evidence="13" key="1">
    <citation type="submission" date="2021-01" db="EMBL/GenBank/DDBJ databases">
        <authorList>
            <person name="Corre E."/>
            <person name="Pelletier E."/>
            <person name="Niang G."/>
            <person name="Scheremetjew M."/>
            <person name="Finn R."/>
            <person name="Kale V."/>
            <person name="Holt S."/>
            <person name="Cochrane G."/>
            <person name="Meng A."/>
            <person name="Brown T."/>
            <person name="Cohen L."/>
        </authorList>
    </citation>
    <scope>NUCLEOTIDE SEQUENCE</scope>
    <source>
        <strain evidence="13">CCMP 2712</strain>
    </source>
</reference>
<keyword evidence="11" id="KW-0732">Signal</keyword>
<keyword evidence="6" id="KW-0328">Glycosyltransferase</keyword>
<dbReference type="PANTHER" id="PTHR32518:SF3">
    <property type="entry name" value="4-ALPHA-GLUCANOTRANSFERASE"/>
    <property type="match status" value="1"/>
</dbReference>
<protein>
    <recommendedName>
        <fullName evidence="4">4-alpha-glucanotransferase</fullName>
        <ecNumber evidence="4">2.4.1.25</ecNumber>
    </recommendedName>
    <alternativeName>
        <fullName evidence="9">Amylomaltase</fullName>
    </alternativeName>
    <alternativeName>
        <fullName evidence="10">Disproportionating enzyme</fullName>
    </alternativeName>
</protein>
<evidence type="ECO:0000256" key="9">
    <source>
        <dbReference type="ARBA" id="ARBA00031423"/>
    </source>
</evidence>
<evidence type="ECO:0000256" key="4">
    <source>
        <dbReference type="ARBA" id="ARBA00012560"/>
    </source>
</evidence>
<dbReference type="PANTHER" id="PTHR32518">
    <property type="match status" value="1"/>
</dbReference>
<evidence type="ECO:0000256" key="8">
    <source>
        <dbReference type="ARBA" id="ARBA00023277"/>
    </source>
</evidence>
<dbReference type="InterPro" id="IPR013783">
    <property type="entry name" value="Ig-like_fold"/>
</dbReference>
<dbReference type="Pfam" id="PF02446">
    <property type="entry name" value="Glyco_hydro_77"/>
    <property type="match status" value="1"/>
</dbReference>
<keyword evidence="8" id="KW-0119">Carbohydrate metabolism</keyword>
<dbReference type="SUPFAM" id="SSF51445">
    <property type="entry name" value="(Trans)glycosidases"/>
    <property type="match status" value="1"/>
</dbReference>
<comment type="catalytic activity">
    <reaction evidence="1">
        <text>Transfers a segment of a (1-&gt;4)-alpha-D-glucan to a new position in an acceptor, which may be glucose or a (1-&gt;4)-alpha-D-glucan.</text>
        <dbReference type="EC" id="2.4.1.25"/>
    </reaction>
</comment>
<comment type="subcellular location">
    <subcellularLocation>
        <location evidence="2">Cytoplasm</location>
    </subcellularLocation>
</comment>
<evidence type="ECO:0000256" key="1">
    <source>
        <dbReference type="ARBA" id="ARBA00000439"/>
    </source>
</evidence>
<dbReference type="PROSITE" id="PS51166">
    <property type="entry name" value="CBM20"/>
    <property type="match status" value="2"/>
</dbReference>
<proteinExistence type="inferred from homology"/>
<dbReference type="InterPro" id="IPR003385">
    <property type="entry name" value="Glyco_hydro_77"/>
</dbReference>
<dbReference type="Pfam" id="PF00686">
    <property type="entry name" value="CBM_20"/>
    <property type="match status" value="1"/>
</dbReference>
<dbReference type="Gene3D" id="3.20.20.80">
    <property type="entry name" value="Glycosidases"/>
    <property type="match status" value="2"/>
</dbReference>